<protein>
    <recommendedName>
        <fullName evidence="3">DUF2750 domain-containing protein</fullName>
    </recommendedName>
</protein>
<name>A0A0C1KZC0_9BACT</name>
<dbReference type="InterPro" id="IPR021284">
    <property type="entry name" value="DUF2750"/>
</dbReference>
<reference evidence="1 2" key="1">
    <citation type="submission" date="2014-11" db="EMBL/GenBank/DDBJ databases">
        <title>Genome sequence of Flavihumibacter solisilvae 3-3.</title>
        <authorList>
            <person name="Zhou G."/>
            <person name="Li M."/>
            <person name="Wang G."/>
        </authorList>
    </citation>
    <scope>NUCLEOTIDE SEQUENCE [LARGE SCALE GENOMIC DNA]</scope>
    <source>
        <strain evidence="1 2">3-3</strain>
    </source>
</reference>
<comment type="caution">
    <text evidence="1">The sequence shown here is derived from an EMBL/GenBank/DDBJ whole genome shotgun (WGS) entry which is preliminary data.</text>
</comment>
<dbReference type="EMBL" id="JSVC01000034">
    <property type="protein sequence ID" value="KIC92616.1"/>
    <property type="molecule type" value="Genomic_DNA"/>
</dbReference>
<gene>
    <name evidence="1" type="ORF">OI18_21775</name>
</gene>
<evidence type="ECO:0008006" key="3">
    <source>
        <dbReference type="Google" id="ProtNLM"/>
    </source>
</evidence>
<sequence>MHDKEIESVSKLEPFERYKYFIKRVADTEVMYTLVDESGEFVLAELGDNVLLSLWSASEFAALCMIDKWSGLTVKEISLGEFDEEIIDEAVEGNWLLNIFSVGVKSGFVVNLDEFTRDLSEELKRYS</sequence>
<keyword evidence="2" id="KW-1185">Reference proteome</keyword>
<organism evidence="1 2">
    <name type="scientific">Flavihumibacter solisilvae</name>
    <dbReference type="NCBI Taxonomy" id="1349421"/>
    <lineage>
        <taxon>Bacteria</taxon>
        <taxon>Pseudomonadati</taxon>
        <taxon>Bacteroidota</taxon>
        <taxon>Chitinophagia</taxon>
        <taxon>Chitinophagales</taxon>
        <taxon>Chitinophagaceae</taxon>
        <taxon>Flavihumibacter</taxon>
    </lineage>
</organism>
<dbReference type="Pfam" id="PF11042">
    <property type="entry name" value="DUF2750"/>
    <property type="match status" value="1"/>
</dbReference>
<evidence type="ECO:0000313" key="2">
    <source>
        <dbReference type="Proteomes" id="UP000031408"/>
    </source>
</evidence>
<accession>A0A0C1KZC0</accession>
<proteinExistence type="predicted"/>
<evidence type="ECO:0000313" key="1">
    <source>
        <dbReference type="EMBL" id="KIC92616.1"/>
    </source>
</evidence>
<dbReference type="RefSeq" id="WP_039144060.1">
    <property type="nucleotide sequence ID" value="NZ_JSVC01000034.1"/>
</dbReference>
<dbReference type="AlphaFoldDB" id="A0A0C1KZC0"/>
<dbReference type="Proteomes" id="UP000031408">
    <property type="component" value="Unassembled WGS sequence"/>
</dbReference>
<dbReference type="STRING" id="1349421.OI18_21775"/>